<dbReference type="InterPro" id="IPR005749">
    <property type="entry name" value="Ribosomal_uL15_bac-type"/>
</dbReference>
<keyword evidence="4" id="KW-0694">RNA-binding</keyword>
<accession>A0A2M7BZD5</accession>
<evidence type="ECO:0000259" key="6">
    <source>
        <dbReference type="Pfam" id="PF00828"/>
    </source>
</evidence>
<sequence length="147" mass="16739">MKLHQLHKSKKTKRVGRGGKRGTYSGRGLKGQKSRAGRKLQPIIHELIKKYPKLRGYRAKRREKKIVEINIAILNEKFKGGEIINPKILIEKKMIGRIKGKIPIVKILRRGEIKKKLIIEGCQVSKGAREKIEKAGGVVKSKMKSEK</sequence>
<protein>
    <recommendedName>
        <fullName evidence="4">Large ribosomal subunit protein uL15</fullName>
    </recommendedName>
</protein>
<dbReference type="Proteomes" id="UP000228816">
    <property type="component" value="Unassembled WGS sequence"/>
</dbReference>
<comment type="similarity">
    <text evidence="1 4">Belongs to the universal ribosomal protein uL15 family.</text>
</comment>
<name>A0A2M7BZD5_9BACT</name>
<dbReference type="Pfam" id="PF00828">
    <property type="entry name" value="Ribosomal_L27A"/>
    <property type="match status" value="1"/>
</dbReference>
<dbReference type="InterPro" id="IPR030878">
    <property type="entry name" value="Ribosomal_uL15"/>
</dbReference>
<evidence type="ECO:0000256" key="3">
    <source>
        <dbReference type="ARBA" id="ARBA00023274"/>
    </source>
</evidence>
<feature type="compositionally biased region" description="Basic residues" evidence="5">
    <location>
        <begin position="1"/>
        <end position="20"/>
    </location>
</feature>
<evidence type="ECO:0000256" key="2">
    <source>
        <dbReference type="ARBA" id="ARBA00022980"/>
    </source>
</evidence>
<evidence type="ECO:0000256" key="1">
    <source>
        <dbReference type="ARBA" id="ARBA00007320"/>
    </source>
</evidence>
<dbReference type="AlphaFoldDB" id="A0A2M7BZD5"/>
<dbReference type="Gene3D" id="3.100.10.10">
    <property type="match status" value="1"/>
</dbReference>
<feature type="region of interest" description="Disordered" evidence="5">
    <location>
        <begin position="1"/>
        <end position="37"/>
    </location>
</feature>
<comment type="caution">
    <text evidence="7">The sequence shown here is derived from an EMBL/GenBank/DDBJ whole genome shotgun (WGS) entry which is preliminary data.</text>
</comment>
<dbReference type="PANTHER" id="PTHR12934">
    <property type="entry name" value="50S RIBOSOMAL PROTEIN L15"/>
    <property type="match status" value="1"/>
</dbReference>
<reference evidence="8" key="1">
    <citation type="submission" date="2017-09" db="EMBL/GenBank/DDBJ databases">
        <title>Depth-based differentiation of microbial function through sediment-hosted aquifers and enrichment of novel symbionts in the deep terrestrial subsurface.</title>
        <authorList>
            <person name="Probst A.J."/>
            <person name="Ladd B."/>
            <person name="Jarett J.K."/>
            <person name="Geller-Mcgrath D.E."/>
            <person name="Sieber C.M.K."/>
            <person name="Emerson J.B."/>
            <person name="Anantharaman K."/>
            <person name="Thomas B.C."/>
            <person name="Malmstrom R."/>
            <person name="Stieglmeier M."/>
            <person name="Klingl A."/>
            <person name="Woyke T."/>
            <person name="Ryan C.M."/>
            <person name="Banfield J.F."/>
        </authorList>
    </citation>
    <scope>NUCLEOTIDE SEQUENCE [LARGE SCALE GENOMIC DNA]</scope>
</reference>
<dbReference type="HAMAP" id="MF_01341">
    <property type="entry name" value="Ribosomal_uL15"/>
    <property type="match status" value="1"/>
</dbReference>
<dbReference type="PANTHER" id="PTHR12934:SF11">
    <property type="entry name" value="LARGE RIBOSOMAL SUBUNIT PROTEIN UL15M"/>
    <property type="match status" value="1"/>
</dbReference>
<evidence type="ECO:0000313" key="7">
    <source>
        <dbReference type="EMBL" id="PIV14110.1"/>
    </source>
</evidence>
<keyword evidence="4" id="KW-0699">rRNA-binding</keyword>
<feature type="domain" description="Large ribosomal subunit protein uL15/eL18" evidence="6">
    <location>
        <begin position="68"/>
        <end position="139"/>
    </location>
</feature>
<dbReference type="GO" id="GO:0006412">
    <property type="term" value="P:translation"/>
    <property type="evidence" value="ECO:0007669"/>
    <property type="project" value="UniProtKB-UniRule"/>
</dbReference>
<organism evidence="7 8">
    <name type="scientific">bacterium (Candidatus Gribaldobacteria) CG03_land_8_20_14_0_80_36_40</name>
    <dbReference type="NCBI Taxonomy" id="2014271"/>
    <lineage>
        <taxon>Bacteria</taxon>
        <taxon>Candidatus Gribaldobacteria</taxon>
    </lineage>
</organism>
<keyword evidence="2 4" id="KW-0689">Ribosomal protein</keyword>
<evidence type="ECO:0000256" key="4">
    <source>
        <dbReference type="HAMAP-Rule" id="MF_01341"/>
    </source>
</evidence>
<dbReference type="GO" id="GO:0015934">
    <property type="term" value="C:large ribosomal subunit"/>
    <property type="evidence" value="ECO:0007669"/>
    <property type="project" value="InterPro"/>
</dbReference>
<dbReference type="InterPro" id="IPR021131">
    <property type="entry name" value="Ribosomal_uL15/eL18"/>
</dbReference>
<dbReference type="GO" id="GO:0003735">
    <property type="term" value="F:structural constituent of ribosome"/>
    <property type="evidence" value="ECO:0007669"/>
    <property type="project" value="InterPro"/>
</dbReference>
<keyword evidence="3 4" id="KW-0687">Ribonucleoprotein</keyword>
<dbReference type="EMBL" id="PEUS01000018">
    <property type="protein sequence ID" value="PIV14110.1"/>
    <property type="molecule type" value="Genomic_DNA"/>
</dbReference>
<comment type="function">
    <text evidence="4">Binds to the 23S rRNA.</text>
</comment>
<proteinExistence type="inferred from homology"/>
<comment type="subunit">
    <text evidence="4">Part of the 50S ribosomal subunit.</text>
</comment>
<evidence type="ECO:0000313" key="8">
    <source>
        <dbReference type="Proteomes" id="UP000228816"/>
    </source>
</evidence>
<dbReference type="GO" id="GO:0019843">
    <property type="term" value="F:rRNA binding"/>
    <property type="evidence" value="ECO:0007669"/>
    <property type="project" value="UniProtKB-UniRule"/>
</dbReference>
<dbReference type="InterPro" id="IPR036227">
    <property type="entry name" value="Ribosomal_uL15/eL18_sf"/>
</dbReference>
<gene>
    <name evidence="4" type="primary">rplO</name>
    <name evidence="7" type="ORF">COS44_00840</name>
</gene>
<evidence type="ECO:0000256" key="5">
    <source>
        <dbReference type="SAM" id="MobiDB-lite"/>
    </source>
</evidence>
<dbReference type="SUPFAM" id="SSF52080">
    <property type="entry name" value="Ribosomal proteins L15p and L18e"/>
    <property type="match status" value="1"/>
</dbReference>